<name>A0A7S3JG83_9SPIT</name>
<protein>
    <submittedName>
        <fullName evidence="2">Uncharacterized protein</fullName>
    </submittedName>
</protein>
<dbReference type="EMBL" id="HBII01027160">
    <property type="protein sequence ID" value="CAE0352472.1"/>
    <property type="molecule type" value="Transcribed_RNA"/>
</dbReference>
<sequence length="113" mass="12668">MIRGHVNTKMLKRKNQHLSQSSFSRQLKTTDLTNSIALKMSAKNEGNLSNEYIAEKIAHSKDEYSGLSSMPSSQSSFKQSLTAMKARTNKKRLAEKIAAMGVSIRTKHKNKKV</sequence>
<accession>A0A7S3JG83</accession>
<feature type="compositionally biased region" description="Polar residues" evidence="1">
    <location>
        <begin position="17"/>
        <end position="26"/>
    </location>
</feature>
<gene>
    <name evidence="2" type="ORF">EHAR0213_LOCUS11388</name>
</gene>
<evidence type="ECO:0000256" key="1">
    <source>
        <dbReference type="SAM" id="MobiDB-lite"/>
    </source>
</evidence>
<reference evidence="2" key="1">
    <citation type="submission" date="2021-01" db="EMBL/GenBank/DDBJ databases">
        <authorList>
            <person name="Corre E."/>
            <person name="Pelletier E."/>
            <person name="Niang G."/>
            <person name="Scheremetjew M."/>
            <person name="Finn R."/>
            <person name="Kale V."/>
            <person name="Holt S."/>
            <person name="Cochrane G."/>
            <person name="Meng A."/>
            <person name="Brown T."/>
            <person name="Cohen L."/>
        </authorList>
    </citation>
    <scope>NUCLEOTIDE SEQUENCE</scope>
    <source>
        <strain evidence="2">FSP1.4</strain>
    </source>
</reference>
<proteinExistence type="predicted"/>
<feature type="region of interest" description="Disordered" evidence="1">
    <location>
        <begin position="64"/>
        <end position="85"/>
    </location>
</feature>
<evidence type="ECO:0000313" key="2">
    <source>
        <dbReference type="EMBL" id="CAE0352472.1"/>
    </source>
</evidence>
<feature type="compositionally biased region" description="Low complexity" evidence="1">
    <location>
        <begin position="65"/>
        <end position="80"/>
    </location>
</feature>
<organism evidence="2">
    <name type="scientific">Euplotes harpa</name>
    <dbReference type="NCBI Taxonomy" id="151035"/>
    <lineage>
        <taxon>Eukaryota</taxon>
        <taxon>Sar</taxon>
        <taxon>Alveolata</taxon>
        <taxon>Ciliophora</taxon>
        <taxon>Intramacronucleata</taxon>
        <taxon>Spirotrichea</taxon>
        <taxon>Hypotrichia</taxon>
        <taxon>Euplotida</taxon>
        <taxon>Euplotidae</taxon>
        <taxon>Euplotes</taxon>
    </lineage>
</organism>
<dbReference type="AlphaFoldDB" id="A0A7S3JG83"/>
<feature type="region of interest" description="Disordered" evidence="1">
    <location>
        <begin position="1"/>
        <end position="26"/>
    </location>
</feature>